<keyword evidence="1" id="KW-0040">ANK repeat</keyword>
<reference evidence="3 4" key="1">
    <citation type="journal article" date="2014" name="Genome Biol. Evol.">
        <title>The secreted proteins of Achlya hypogyna and Thraustotheca clavata identify the ancestral oomycete secretome and reveal gene acquisitions by horizontal gene transfer.</title>
        <authorList>
            <person name="Misner I."/>
            <person name="Blouin N."/>
            <person name="Leonard G."/>
            <person name="Richards T.A."/>
            <person name="Lane C.E."/>
        </authorList>
    </citation>
    <scope>NUCLEOTIDE SEQUENCE [LARGE SCALE GENOMIC DNA]</scope>
    <source>
        <strain evidence="3 4">ATCC 48635</strain>
    </source>
</reference>
<dbReference type="PANTHER" id="PTHR33119:SF1">
    <property type="entry name" value="FE2OG DIOXYGENASE DOMAIN-CONTAINING PROTEIN"/>
    <property type="match status" value="1"/>
</dbReference>
<dbReference type="EMBL" id="JNBR01002863">
    <property type="protein sequence ID" value="OQR80883.1"/>
    <property type="molecule type" value="Genomic_DNA"/>
</dbReference>
<dbReference type="InterPro" id="IPR002110">
    <property type="entry name" value="Ankyrin_rpt"/>
</dbReference>
<organism evidence="3 4">
    <name type="scientific">Achlya hypogyna</name>
    <name type="common">Oomycete</name>
    <name type="synonym">Protoachlya hypogyna</name>
    <dbReference type="NCBI Taxonomy" id="1202772"/>
    <lineage>
        <taxon>Eukaryota</taxon>
        <taxon>Sar</taxon>
        <taxon>Stramenopiles</taxon>
        <taxon>Oomycota</taxon>
        <taxon>Saprolegniomycetes</taxon>
        <taxon>Saprolegniales</taxon>
        <taxon>Achlyaceae</taxon>
        <taxon>Achlya</taxon>
    </lineage>
</organism>
<dbReference type="InterPro" id="IPR049192">
    <property type="entry name" value="DUF4246_C"/>
</dbReference>
<dbReference type="InterPro" id="IPR025340">
    <property type="entry name" value="DUF4246"/>
</dbReference>
<accession>A0A1V9Y589</accession>
<dbReference type="InterPro" id="IPR036770">
    <property type="entry name" value="Ankyrin_rpt-contain_sf"/>
</dbReference>
<dbReference type="PANTHER" id="PTHR33119">
    <property type="entry name" value="IFI3P"/>
    <property type="match status" value="1"/>
</dbReference>
<evidence type="ECO:0000256" key="1">
    <source>
        <dbReference type="PROSITE-ProRule" id="PRU00023"/>
    </source>
</evidence>
<protein>
    <recommendedName>
        <fullName evidence="2">DUF4246 domain-containing protein</fullName>
    </recommendedName>
</protein>
<dbReference type="Pfam" id="PF12796">
    <property type="entry name" value="Ank_2"/>
    <property type="match status" value="1"/>
</dbReference>
<dbReference type="Pfam" id="PF14033">
    <property type="entry name" value="DUF4246"/>
    <property type="match status" value="1"/>
</dbReference>
<dbReference type="PROSITE" id="PS50297">
    <property type="entry name" value="ANK_REP_REGION"/>
    <property type="match status" value="1"/>
</dbReference>
<proteinExistence type="predicted"/>
<dbReference type="OrthoDB" id="59491at2759"/>
<dbReference type="SUPFAM" id="SSF48403">
    <property type="entry name" value="Ankyrin repeat"/>
    <property type="match status" value="1"/>
</dbReference>
<name>A0A1V9Y589_ACHHY</name>
<feature type="repeat" description="ANK" evidence="1">
    <location>
        <begin position="58"/>
        <end position="90"/>
    </location>
</feature>
<evidence type="ECO:0000313" key="4">
    <source>
        <dbReference type="Proteomes" id="UP000243579"/>
    </source>
</evidence>
<dbReference type="Gene3D" id="1.25.40.20">
    <property type="entry name" value="Ankyrin repeat-containing domain"/>
    <property type="match status" value="1"/>
</dbReference>
<gene>
    <name evidence="3" type="ORF">ACHHYP_17091</name>
</gene>
<comment type="caution">
    <text evidence="3">The sequence shown here is derived from an EMBL/GenBank/DDBJ whole genome shotgun (WGS) entry which is preliminary data.</text>
</comment>
<dbReference type="PROSITE" id="PS50088">
    <property type="entry name" value="ANK_REPEAT"/>
    <property type="match status" value="1"/>
</dbReference>
<feature type="domain" description="DUF4246" evidence="2">
    <location>
        <begin position="197"/>
        <end position="599"/>
    </location>
</feature>
<dbReference type="AlphaFoldDB" id="A0A1V9Y589"/>
<dbReference type="STRING" id="1202772.A0A1V9Y589"/>
<dbReference type="SMART" id="SM00248">
    <property type="entry name" value="ANK"/>
    <property type="match status" value="3"/>
</dbReference>
<dbReference type="Proteomes" id="UP000243579">
    <property type="component" value="Unassembled WGS sequence"/>
</dbReference>
<keyword evidence="4" id="KW-1185">Reference proteome</keyword>
<evidence type="ECO:0000259" key="2">
    <source>
        <dbReference type="Pfam" id="PF14033"/>
    </source>
</evidence>
<evidence type="ECO:0000313" key="3">
    <source>
        <dbReference type="EMBL" id="OQR80883.1"/>
    </source>
</evidence>
<sequence length="656" mass="71199">MRTKQTQLVLHLLHRSPLSHCVRPNKMPLLMVAVKWGTAADVSTLIRRGANVNGGDMNGKTALMAAAEANDVVLVQQIIAAGATLDATQTLEIESILAVATAHRRFQVVTELVDDDGWKTRPIHALFWQPPLAEVHNSDSYAFRQFPTAYTLLELRYMNVLSAVLAKSAWPAKLATDAVRAKWMAESGLAPGECALLTAELRHLATGYIAKGYWSGTAHGVFVSDALVGSALLANLQAQIAPLEAAAEARGDFHPHSQQQVLDVVHPSLYCAVYGRTKCARAAGAIVGDRVLSWQQLARRREDVSSTFQWLPTPVTVDGTGAVTFRSYVNNLPPAHTELTGSLEALMGRMLPLFEAALATKATVPNMRVPHKSSFRFTKKAHAQQVYTAETGTSDYDSDAFDDFFAALYPGDGSGPEPPVCIPPLATTFVPPPPTPVVPLLNRDLHVIVKIATIRLTPAAPTYAGGAWHVEGMENESIVATGILYYDVDNITESRLGFRQVLDAEDAFSFWNHDETGLESVYGVRNGESLNVQDTGFVAAVPGRIVVFPNFLQHRVDGFELRDPTRAGERKIVAFFLVNPSHAVISTAHVPPQQAEWATAALTAALGLPTLVAQTIGAFGGAMSHAEARENMEALMGERKQSQVFARHHVHKVSLW</sequence>